<dbReference type="HOGENOM" id="CLU_020336_4_0_1"/>
<dbReference type="Proteomes" id="UP000014071">
    <property type="component" value="Unassembled WGS sequence"/>
</dbReference>
<evidence type="ECO:0000313" key="3">
    <source>
        <dbReference type="Proteomes" id="UP000014071"/>
    </source>
</evidence>
<dbReference type="EMBL" id="DF238800">
    <property type="protein sequence ID" value="GAC96096.1"/>
    <property type="molecule type" value="Genomic_DNA"/>
</dbReference>
<accession>R9P407</accession>
<dbReference type="InterPro" id="IPR000073">
    <property type="entry name" value="AB_hydrolase_1"/>
</dbReference>
<dbReference type="PRINTS" id="PR00111">
    <property type="entry name" value="ABHYDROLASE"/>
</dbReference>
<dbReference type="Gene3D" id="3.40.50.1820">
    <property type="entry name" value="alpha/beta hydrolase"/>
    <property type="match status" value="1"/>
</dbReference>
<organism evidence="2 3">
    <name type="scientific">Pseudozyma hubeiensis (strain SY62)</name>
    <name type="common">Yeast</name>
    <dbReference type="NCBI Taxonomy" id="1305764"/>
    <lineage>
        <taxon>Eukaryota</taxon>
        <taxon>Fungi</taxon>
        <taxon>Dikarya</taxon>
        <taxon>Basidiomycota</taxon>
        <taxon>Ustilaginomycotina</taxon>
        <taxon>Ustilaginomycetes</taxon>
        <taxon>Ustilaginales</taxon>
        <taxon>Ustilaginaceae</taxon>
        <taxon>Pseudozyma</taxon>
    </lineage>
</organism>
<dbReference type="GO" id="GO:0004806">
    <property type="term" value="F:triacylglycerol lipase activity"/>
    <property type="evidence" value="ECO:0007669"/>
    <property type="project" value="TreeGrafter"/>
</dbReference>
<dbReference type="Pfam" id="PF00561">
    <property type="entry name" value="Abhydrolase_1"/>
    <property type="match status" value="1"/>
</dbReference>
<dbReference type="GO" id="GO:0046503">
    <property type="term" value="P:glycerolipid catabolic process"/>
    <property type="evidence" value="ECO:0007669"/>
    <property type="project" value="TreeGrafter"/>
</dbReference>
<evidence type="ECO:0000313" key="2">
    <source>
        <dbReference type="EMBL" id="GAC96096.1"/>
    </source>
</evidence>
<proteinExistence type="predicted"/>
<dbReference type="eggNOG" id="ENOG502SD7I">
    <property type="taxonomic scope" value="Eukaryota"/>
</dbReference>
<keyword evidence="3" id="KW-1185">Reference proteome</keyword>
<dbReference type="InterPro" id="IPR050471">
    <property type="entry name" value="AB_hydrolase"/>
</dbReference>
<dbReference type="AlphaFoldDB" id="R9P407"/>
<keyword evidence="2" id="KW-0378">Hydrolase</keyword>
<dbReference type="OrthoDB" id="8119704at2759"/>
<dbReference type="STRING" id="1305764.R9P407"/>
<name>R9P407_PSEHS</name>
<dbReference type="GeneID" id="24108962"/>
<protein>
    <submittedName>
        <fullName evidence="2">Alpha/beta hydrolase fold</fullName>
    </submittedName>
</protein>
<gene>
    <name evidence="2" type="ORF">PHSY_003675</name>
</gene>
<dbReference type="InterPro" id="IPR029058">
    <property type="entry name" value="AB_hydrolase_fold"/>
</dbReference>
<feature type="domain" description="AB hydrolase-1" evidence="1">
    <location>
        <begin position="32"/>
        <end position="261"/>
    </location>
</feature>
<evidence type="ECO:0000259" key="1">
    <source>
        <dbReference type="Pfam" id="PF00561"/>
    </source>
</evidence>
<sequence>MTTFAATAPNRRVLVDGIAFAYRDLGPRDGVPVVMLNHWGATLDNFDPKIVDGLASKHRVIALNYRGLGLSEGSVRDSVSDMADDMCAVIHELGLAQVDLLGFSLGGFVAQEITVRHPRLVRKLVLTRTGPAGGEGVGTWGSMPWLFLKSLLTLRDPKYYLFFPPSPNGRSAAEDFLSRIAERKVERDASPSALAFYRQTLAAKAWGKRTPQNLGTIEIPVLIVNGDNDVMVPTDGSRDIAARIPKSQLILFEDSGHGAIFQYHEAFVVKCLAFLETS</sequence>
<dbReference type="PANTHER" id="PTHR43433">
    <property type="entry name" value="HYDROLASE, ALPHA/BETA FOLD FAMILY PROTEIN"/>
    <property type="match status" value="1"/>
</dbReference>
<dbReference type="RefSeq" id="XP_012189683.1">
    <property type="nucleotide sequence ID" value="XM_012334293.1"/>
</dbReference>
<reference evidence="3" key="1">
    <citation type="journal article" date="2013" name="Genome Announc.">
        <title>Draft genome sequence of the basidiomycetous yeast-like fungus Pseudozyma hubeiensis SY62, which produces an abundant amount of the biosurfactant mannosylerythritol lipids.</title>
        <authorList>
            <person name="Konishi M."/>
            <person name="Hatada Y."/>
            <person name="Horiuchi J."/>
        </authorList>
    </citation>
    <scope>NUCLEOTIDE SEQUENCE [LARGE SCALE GENOMIC DNA]</scope>
    <source>
        <strain evidence="3">SY62</strain>
    </source>
</reference>
<dbReference type="SUPFAM" id="SSF53474">
    <property type="entry name" value="alpha/beta-Hydrolases"/>
    <property type="match status" value="1"/>
</dbReference>
<dbReference type="PANTHER" id="PTHR43433:SF5">
    <property type="entry name" value="AB HYDROLASE-1 DOMAIN-CONTAINING PROTEIN"/>
    <property type="match status" value="1"/>
</dbReference>